<dbReference type="Proteomes" id="UP001218788">
    <property type="component" value="Unassembled WGS sequence"/>
</dbReference>
<reference evidence="2 3" key="1">
    <citation type="submission" date="2022-10" db="EMBL/GenBank/DDBJ databases">
        <title>Alteromonas sp. chi3 Genome sequencing.</title>
        <authorList>
            <person name="Park S."/>
        </authorList>
    </citation>
    <scope>NUCLEOTIDE SEQUENCE [LARGE SCALE GENOMIC DNA]</scope>
    <source>
        <strain evidence="3">chi3</strain>
    </source>
</reference>
<name>A0ABT5L1A6_9ALTE</name>
<keyword evidence="1" id="KW-0812">Transmembrane</keyword>
<dbReference type="InterPro" id="IPR031347">
    <property type="entry name" value="AmpE"/>
</dbReference>
<sequence length="286" mass="32268">MILISLLLVLALERALHKQPVWHIETHLSNYLSWAGEQHWISRQTPTVQLVIQIALPVIITYAIAQWLFGGFISFILQSVMLFLCLGSEKLRATYRSFLQAAERGDKEACYLYTEQLGHCTQLDIEEGTTTQGKSFGQHLLWLNYQHYAAVIIFFTVFGAAGAMLYVTSRECFRTWCENDNEQSRALAKWQHVLDYVPVRITAFGLLLVGHFSRALPVWLTYLTHPGIANEKVLTEVASNAEDVVLTEAQQADPSCEPKAMVTLAKRNIMLLLSLIAILTMLGVVN</sequence>
<evidence type="ECO:0000313" key="2">
    <source>
        <dbReference type="EMBL" id="MDC8830181.1"/>
    </source>
</evidence>
<dbReference type="NCBIfam" id="NF008219">
    <property type="entry name" value="PRK10987.1"/>
    <property type="match status" value="1"/>
</dbReference>
<dbReference type="RefSeq" id="WP_273638940.1">
    <property type="nucleotide sequence ID" value="NZ_JAQQXP010000001.1"/>
</dbReference>
<dbReference type="Pfam" id="PF17113">
    <property type="entry name" value="AmpE"/>
    <property type="match status" value="1"/>
</dbReference>
<evidence type="ECO:0000313" key="3">
    <source>
        <dbReference type="Proteomes" id="UP001218788"/>
    </source>
</evidence>
<protein>
    <submittedName>
        <fullName evidence="2">Beta-lactamase regulator AmpE</fullName>
    </submittedName>
</protein>
<gene>
    <name evidence="2" type="primary">ampE</name>
    <name evidence="2" type="ORF">OIK42_05330</name>
</gene>
<keyword evidence="1" id="KW-0472">Membrane</keyword>
<proteinExistence type="predicted"/>
<dbReference type="InterPro" id="IPR052966">
    <property type="entry name" value="Beta-lactamase_Reg"/>
</dbReference>
<comment type="caution">
    <text evidence="2">The sequence shown here is derived from an EMBL/GenBank/DDBJ whole genome shotgun (WGS) entry which is preliminary data.</text>
</comment>
<organism evidence="2 3">
    <name type="scientific">Alteromonas gilva</name>
    <dbReference type="NCBI Taxonomy" id="2987522"/>
    <lineage>
        <taxon>Bacteria</taxon>
        <taxon>Pseudomonadati</taxon>
        <taxon>Pseudomonadota</taxon>
        <taxon>Gammaproteobacteria</taxon>
        <taxon>Alteromonadales</taxon>
        <taxon>Alteromonadaceae</taxon>
        <taxon>Alteromonas/Salinimonas group</taxon>
        <taxon>Alteromonas</taxon>
    </lineage>
</organism>
<dbReference type="PANTHER" id="PTHR38684:SF1">
    <property type="entry name" value="PROTEIN AMPE"/>
    <property type="match status" value="1"/>
</dbReference>
<keyword evidence="1" id="KW-1133">Transmembrane helix</keyword>
<evidence type="ECO:0000256" key="1">
    <source>
        <dbReference type="SAM" id="Phobius"/>
    </source>
</evidence>
<dbReference type="PANTHER" id="PTHR38684">
    <property type="entry name" value="PROTEIN AMPE"/>
    <property type="match status" value="1"/>
</dbReference>
<keyword evidence="3" id="KW-1185">Reference proteome</keyword>
<feature type="transmembrane region" description="Helical" evidence="1">
    <location>
        <begin position="64"/>
        <end position="86"/>
    </location>
</feature>
<dbReference type="EMBL" id="JAQQXP010000001">
    <property type="protein sequence ID" value="MDC8830181.1"/>
    <property type="molecule type" value="Genomic_DNA"/>
</dbReference>
<feature type="transmembrane region" description="Helical" evidence="1">
    <location>
        <begin position="148"/>
        <end position="167"/>
    </location>
</feature>
<feature type="transmembrane region" description="Helical" evidence="1">
    <location>
        <begin position="269"/>
        <end position="285"/>
    </location>
</feature>
<accession>A0ABT5L1A6</accession>